<dbReference type="InterPro" id="IPR011705">
    <property type="entry name" value="BACK"/>
</dbReference>
<dbReference type="SUPFAM" id="SSF117281">
    <property type="entry name" value="Kelch motif"/>
    <property type="match status" value="2"/>
</dbReference>
<feature type="region of interest" description="Disordered" evidence="4">
    <location>
        <begin position="1"/>
        <end position="34"/>
    </location>
</feature>
<dbReference type="EMBL" id="JARKHS020016568">
    <property type="protein sequence ID" value="KAK8773626.1"/>
    <property type="molecule type" value="Genomic_DNA"/>
</dbReference>
<dbReference type="SMART" id="SM00612">
    <property type="entry name" value="Kelch"/>
    <property type="match status" value="6"/>
</dbReference>
<protein>
    <recommendedName>
        <fullName evidence="5">BTB domain-containing protein</fullName>
    </recommendedName>
</protein>
<evidence type="ECO:0000256" key="1">
    <source>
        <dbReference type="ARBA" id="ARBA00022441"/>
    </source>
</evidence>
<dbReference type="Gene3D" id="2.120.10.80">
    <property type="entry name" value="Kelch-type beta propeller"/>
    <property type="match status" value="2"/>
</dbReference>
<dbReference type="Pfam" id="PF00651">
    <property type="entry name" value="BTB"/>
    <property type="match status" value="1"/>
</dbReference>
<reference evidence="6 7" key="1">
    <citation type="journal article" date="2023" name="Arcadia Sci">
        <title>De novo assembly of a long-read Amblyomma americanum tick genome.</title>
        <authorList>
            <person name="Chou S."/>
            <person name="Poskanzer K.E."/>
            <person name="Rollins M."/>
            <person name="Thuy-Boun P.S."/>
        </authorList>
    </citation>
    <scope>NUCLEOTIDE SEQUENCE [LARGE SCALE GENOMIC DNA]</scope>
    <source>
        <strain evidence="6">F_SG_1</strain>
        <tissue evidence="6">Salivary glands</tissue>
    </source>
</reference>
<evidence type="ECO:0000313" key="7">
    <source>
        <dbReference type="Proteomes" id="UP001321473"/>
    </source>
</evidence>
<dbReference type="Gene3D" id="3.30.710.10">
    <property type="entry name" value="Potassium Channel Kv1.1, Chain A"/>
    <property type="match status" value="1"/>
</dbReference>
<keyword evidence="3" id="KW-0009">Actin-binding</keyword>
<sequence>MAGNKARKGCPEDEGRRDSSLRDARPVSRRPAGMSDALDEAGQLTYAAPDVAQQSFRRLRQFFDDGQLCDVQLRVGNRSWRCHRLVLACCSPYFHAMFTTPLAESQQQEVTIGDIDEVAMDKLIQFAYTGVVQLTVEGVQALLHASSVLQMEPLTRACSGFVRAHLEPANALGVWQFAESHGLRGLARSAELFARGNFPKVVSSGREFLALGTQHMARLLAAADLNVESEAQVYEALMSWVRHDIGSRAADLPGLLSRVRLPLLPPGYVRKRAEDEELLCGCHRCRDLLDEARDQQLWRAGLLVGLPPAPGERSRPRHSYAGTIFCVGGRDANGEPSSSTEFYSIADNKWLKAADMTTRRRHVGVVSVDGKLFAVGGSDDKHHLASAEVFDPSTNCWKLICPMNVPRRGLGLCQLSGPLYAIGGMDDTTFFNTVERYDSQSDSWTAVAPMKSPRGGVAVAILKDCIYAIGGNVGQTSLSTCERYDPHLNKWSYVSGMTQRRAGAGAVALDGFIYVVGGFDNNLPLSSVERYDSELDRWVGVRPMSTSRGGVGVAQLAGRLFAVGGHNGSRYLDSVEAYDPSLDRWELVANIHGGRAGPGTAHCSCSTPALAALNNYDGNCNDDNEESS</sequence>
<evidence type="ECO:0000256" key="2">
    <source>
        <dbReference type="ARBA" id="ARBA00022737"/>
    </source>
</evidence>
<dbReference type="Pfam" id="PF01344">
    <property type="entry name" value="Kelch_1"/>
    <property type="match status" value="2"/>
</dbReference>
<evidence type="ECO:0000256" key="3">
    <source>
        <dbReference type="ARBA" id="ARBA00023203"/>
    </source>
</evidence>
<proteinExistence type="predicted"/>
<keyword evidence="7" id="KW-1185">Reference proteome</keyword>
<organism evidence="6 7">
    <name type="scientific">Amblyomma americanum</name>
    <name type="common">Lone star tick</name>
    <dbReference type="NCBI Taxonomy" id="6943"/>
    <lineage>
        <taxon>Eukaryota</taxon>
        <taxon>Metazoa</taxon>
        <taxon>Ecdysozoa</taxon>
        <taxon>Arthropoda</taxon>
        <taxon>Chelicerata</taxon>
        <taxon>Arachnida</taxon>
        <taxon>Acari</taxon>
        <taxon>Parasitiformes</taxon>
        <taxon>Ixodida</taxon>
        <taxon>Ixodoidea</taxon>
        <taxon>Ixodidae</taxon>
        <taxon>Amblyomminae</taxon>
        <taxon>Amblyomma</taxon>
    </lineage>
</organism>
<feature type="domain" description="BTB" evidence="5">
    <location>
        <begin position="69"/>
        <end position="136"/>
    </location>
</feature>
<dbReference type="AlphaFoldDB" id="A0AAQ4EFZ1"/>
<keyword evidence="1" id="KW-0880">Kelch repeat</keyword>
<evidence type="ECO:0000256" key="4">
    <source>
        <dbReference type="SAM" id="MobiDB-lite"/>
    </source>
</evidence>
<dbReference type="InterPro" id="IPR000210">
    <property type="entry name" value="BTB/POZ_dom"/>
</dbReference>
<dbReference type="InterPro" id="IPR015915">
    <property type="entry name" value="Kelch-typ_b-propeller"/>
</dbReference>
<dbReference type="SMART" id="SM00225">
    <property type="entry name" value="BTB"/>
    <property type="match status" value="1"/>
</dbReference>
<name>A0AAQ4EFZ1_AMBAM</name>
<gene>
    <name evidence="6" type="ORF">V5799_011843</name>
</gene>
<dbReference type="Pfam" id="PF07707">
    <property type="entry name" value="BACK"/>
    <property type="match status" value="1"/>
</dbReference>
<dbReference type="PROSITE" id="PS50097">
    <property type="entry name" value="BTB"/>
    <property type="match status" value="1"/>
</dbReference>
<feature type="compositionally biased region" description="Basic and acidic residues" evidence="4">
    <location>
        <begin position="9"/>
        <end position="26"/>
    </location>
</feature>
<dbReference type="Pfam" id="PF24681">
    <property type="entry name" value="Kelch_KLHDC2_KLHL20_DRC7"/>
    <property type="match status" value="1"/>
</dbReference>
<dbReference type="Proteomes" id="UP001321473">
    <property type="component" value="Unassembled WGS sequence"/>
</dbReference>
<dbReference type="Gene3D" id="1.25.40.420">
    <property type="match status" value="1"/>
</dbReference>
<dbReference type="PANTHER" id="PTHR24412">
    <property type="entry name" value="KELCH PROTEIN"/>
    <property type="match status" value="1"/>
</dbReference>
<comment type="caution">
    <text evidence="6">The sequence shown here is derived from an EMBL/GenBank/DDBJ whole genome shotgun (WGS) entry which is preliminary data.</text>
</comment>
<evidence type="ECO:0000259" key="5">
    <source>
        <dbReference type="PROSITE" id="PS50097"/>
    </source>
</evidence>
<keyword evidence="2" id="KW-0677">Repeat</keyword>
<evidence type="ECO:0000313" key="6">
    <source>
        <dbReference type="EMBL" id="KAK8773626.1"/>
    </source>
</evidence>
<accession>A0AAQ4EFZ1</accession>
<dbReference type="SMART" id="SM00875">
    <property type="entry name" value="BACK"/>
    <property type="match status" value="1"/>
</dbReference>
<dbReference type="InterPro" id="IPR006652">
    <property type="entry name" value="Kelch_1"/>
</dbReference>
<dbReference type="PANTHER" id="PTHR24412:SF480">
    <property type="entry name" value="KELCH-LIKE PROTEIN 8"/>
    <property type="match status" value="1"/>
</dbReference>
<dbReference type="GO" id="GO:0003779">
    <property type="term" value="F:actin binding"/>
    <property type="evidence" value="ECO:0007669"/>
    <property type="project" value="UniProtKB-KW"/>
</dbReference>
<dbReference type="FunFam" id="1.25.40.420:FF:000001">
    <property type="entry name" value="Kelch-like family member 12"/>
    <property type="match status" value="1"/>
</dbReference>
<dbReference type="SUPFAM" id="SSF54695">
    <property type="entry name" value="POZ domain"/>
    <property type="match status" value="1"/>
</dbReference>
<dbReference type="InterPro" id="IPR011333">
    <property type="entry name" value="SKP1/BTB/POZ_sf"/>
</dbReference>